<evidence type="ECO:0000256" key="1">
    <source>
        <dbReference type="SAM" id="Phobius"/>
    </source>
</evidence>
<dbReference type="EMBL" id="KV441491">
    <property type="protein sequence ID" value="OAG16048.1"/>
    <property type="molecule type" value="Genomic_DNA"/>
</dbReference>
<dbReference type="VEuPathDB" id="FungiDB:CC77DRAFT_1024475"/>
<keyword evidence="1" id="KW-0472">Membrane</keyword>
<sequence length="75" mass="8432">MTCPGAQERVLGLVSVACLLIRAKCKQSTDRIEEMSWESNKPHPYRGTSWAAAFRYLCFLPALSLLVLFFVLSIP</sequence>
<gene>
    <name evidence="2" type="ORF">CC77DRAFT_1024475</name>
</gene>
<proteinExistence type="predicted"/>
<organism evidence="2 3">
    <name type="scientific">Alternaria alternata</name>
    <name type="common">Alternaria rot fungus</name>
    <name type="synonym">Torula alternata</name>
    <dbReference type="NCBI Taxonomy" id="5599"/>
    <lineage>
        <taxon>Eukaryota</taxon>
        <taxon>Fungi</taxon>
        <taxon>Dikarya</taxon>
        <taxon>Ascomycota</taxon>
        <taxon>Pezizomycotina</taxon>
        <taxon>Dothideomycetes</taxon>
        <taxon>Pleosporomycetidae</taxon>
        <taxon>Pleosporales</taxon>
        <taxon>Pleosporineae</taxon>
        <taxon>Pleosporaceae</taxon>
        <taxon>Alternaria</taxon>
        <taxon>Alternaria sect. Alternaria</taxon>
        <taxon>Alternaria alternata complex</taxon>
    </lineage>
</organism>
<keyword evidence="3" id="KW-1185">Reference proteome</keyword>
<dbReference type="KEGG" id="aalt:CC77DRAFT_1024475"/>
<dbReference type="GeneID" id="29111475"/>
<name>A0A177D999_ALTAL</name>
<keyword evidence="1" id="KW-0812">Transmembrane</keyword>
<feature type="transmembrane region" description="Helical" evidence="1">
    <location>
        <begin position="49"/>
        <end position="72"/>
    </location>
</feature>
<keyword evidence="1" id="KW-1133">Transmembrane helix</keyword>
<evidence type="ECO:0000313" key="3">
    <source>
        <dbReference type="Proteomes" id="UP000077248"/>
    </source>
</evidence>
<reference evidence="2 3" key="1">
    <citation type="submission" date="2016-05" db="EMBL/GenBank/DDBJ databases">
        <title>Comparative analysis of secretome profiles of manganese(II)-oxidizing ascomycete fungi.</title>
        <authorList>
            <consortium name="DOE Joint Genome Institute"/>
            <person name="Zeiner C.A."/>
            <person name="Purvine S.O."/>
            <person name="Zink E.M."/>
            <person name="Wu S."/>
            <person name="Pasa-Tolic L."/>
            <person name="Chaput D.L."/>
            <person name="Haridas S."/>
            <person name="Grigoriev I.V."/>
            <person name="Santelli C.M."/>
            <person name="Hansel C.M."/>
        </authorList>
    </citation>
    <scope>NUCLEOTIDE SEQUENCE [LARGE SCALE GENOMIC DNA]</scope>
    <source>
        <strain evidence="2 3">SRC1lrK2f</strain>
    </source>
</reference>
<dbReference type="AlphaFoldDB" id="A0A177D999"/>
<dbReference type="Proteomes" id="UP000077248">
    <property type="component" value="Unassembled WGS sequence"/>
</dbReference>
<protein>
    <submittedName>
        <fullName evidence="2">Uncharacterized protein</fullName>
    </submittedName>
</protein>
<accession>A0A177D999</accession>
<evidence type="ECO:0000313" key="2">
    <source>
        <dbReference type="EMBL" id="OAG16048.1"/>
    </source>
</evidence>
<dbReference type="RefSeq" id="XP_018381469.1">
    <property type="nucleotide sequence ID" value="XM_018525881.1"/>
</dbReference>